<evidence type="ECO:0000313" key="3">
    <source>
        <dbReference type="Proteomes" id="UP000726737"/>
    </source>
</evidence>
<comment type="caution">
    <text evidence="2">The sequence shown here is derived from an EMBL/GenBank/DDBJ whole genome shotgun (WGS) entry which is preliminary data.</text>
</comment>
<dbReference type="EMBL" id="JAAAJA010000272">
    <property type="protein sequence ID" value="KAG0257114.1"/>
    <property type="molecule type" value="Genomic_DNA"/>
</dbReference>
<organism evidence="2 3">
    <name type="scientific">Mortierella polycephala</name>
    <dbReference type="NCBI Taxonomy" id="41804"/>
    <lineage>
        <taxon>Eukaryota</taxon>
        <taxon>Fungi</taxon>
        <taxon>Fungi incertae sedis</taxon>
        <taxon>Mucoromycota</taxon>
        <taxon>Mortierellomycotina</taxon>
        <taxon>Mortierellomycetes</taxon>
        <taxon>Mortierellales</taxon>
        <taxon>Mortierellaceae</taxon>
        <taxon>Mortierella</taxon>
    </lineage>
</organism>
<dbReference type="AlphaFoldDB" id="A0A9P6Q0M5"/>
<evidence type="ECO:0000256" key="1">
    <source>
        <dbReference type="SAM" id="MobiDB-lite"/>
    </source>
</evidence>
<feature type="region of interest" description="Disordered" evidence="1">
    <location>
        <begin position="276"/>
        <end position="454"/>
    </location>
</feature>
<feature type="compositionally biased region" description="Basic and acidic residues" evidence="1">
    <location>
        <begin position="303"/>
        <end position="355"/>
    </location>
</feature>
<evidence type="ECO:0000313" key="2">
    <source>
        <dbReference type="EMBL" id="KAG0257114.1"/>
    </source>
</evidence>
<keyword evidence="3" id="KW-1185">Reference proteome</keyword>
<gene>
    <name evidence="2" type="ORF">BG011_004164</name>
</gene>
<dbReference type="Gene3D" id="1.10.10.60">
    <property type="entry name" value="Homeodomain-like"/>
    <property type="match status" value="1"/>
</dbReference>
<feature type="compositionally biased region" description="Polar residues" evidence="1">
    <location>
        <begin position="415"/>
        <end position="435"/>
    </location>
</feature>
<sequence>MGPSEEAEDTTYLEAFDAQIHVYVNSFVQMTHPLRQARIEAADLGRQWRRLSNGKSVIDPESEFYFLEKHHILEHALDSDFVTRFNLAAFSHEIFKPALYLDRIQKGLEGFVWLFFPKSAPSKSDDYKHCLEIFLQLVTIILVLHLSVSSREATAENVQEACNTDTIPQLNRLSKTNLAPVIDLAVQVSTNEKQLLGLYENTLKKIIVQITIRAETLKLPNAMEMVEELLDTRAKTMTKLYNKETGLHKNDIEEIGLMTDEAGHISILQNQVDEAGDTTGMEGCVSESDKENRPCSVEPYRNNYDHNQNHDRRQSQEQDYKHEDRQAHEQGEQEQEQEHDHKQEKDQRQEPEQKQARKQRQTRTERATLVQRATRRKPETPKTNEQPNKTPTTKRKAQSVFVDDADGYITDPSESRNTPTVEDTSGGTSTEASSPTKKRKPDAVTKPKTRKKTRHWTDTEVQRLMELVPRFQYDEDETKRRKRNVKWSKLKEFDRRHGDLLKHRTQVMLKDKYREQTDNGRHRQLVTELTKTRNVATKPQYEFHQPNVNPM</sequence>
<protein>
    <submittedName>
        <fullName evidence="2">Uncharacterized protein</fullName>
    </submittedName>
</protein>
<accession>A0A9P6Q0M5</accession>
<dbReference type="OrthoDB" id="2399142at2759"/>
<name>A0A9P6Q0M5_9FUNG</name>
<proteinExistence type="predicted"/>
<reference evidence="2" key="1">
    <citation type="journal article" date="2020" name="Fungal Divers.">
        <title>Resolving the Mortierellaceae phylogeny through synthesis of multi-gene phylogenetics and phylogenomics.</title>
        <authorList>
            <person name="Vandepol N."/>
            <person name="Liber J."/>
            <person name="Desiro A."/>
            <person name="Na H."/>
            <person name="Kennedy M."/>
            <person name="Barry K."/>
            <person name="Grigoriev I.V."/>
            <person name="Miller A.N."/>
            <person name="O'Donnell K."/>
            <person name="Stajich J.E."/>
            <person name="Bonito G."/>
        </authorList>
    </citation>
    <scope>NUCLEOTIDE SEQUENCE</scope>
    <source>
        <strain evidence="2">KOD948</strain>
    </source>
</reference>
<dbReference type="Proteomes" id="UP000726737">
    <property type="component" value="Unassembled WGS sequence"/>
</dbReference>